<reference evidence="7 8" key="1">
    <citation type="journal article" date="2019" name="Nat. Med.">
        <title>A library of human gut bacterial isolates paired with longitudinal multiomics data enables mechanistic microbiome research.</title>
        <authorList>
            <person name="Poyet M."/>
            <person name="Groussin M."/>
            <person name="Gibbons S.M."/>
            <person name="Avila-Pacheco J."/>
            <person name="Jiang X."/>
            <person name="Kearney S.M."/>
            <person name="Perrotta A.R."/>
            <person name="Berdy B."/>
            <person name="Zhao S."/>
            <person name="Lieberman T.D."/>
            <person name="Swanson P.K."/>
            <person name="Smith M."/>
            <person name="Roesemann S."/>
            <person name="Alexander J.E."/>
            <person name="Rich S.A."/>
            <person name="Livny J."/>
            <person name="Vlamakis H."/>
            <person name="Clish C."/>
            <person name="Bullock K."/>
            <person name="Deik A."/>
            <person name="Scott J."/>
            <person name="Pierce K.A."/>
            <person name="Xavier R.J."/>
            <person name="Alm E.J."/>
        </authorList>
    </citation>
    <scope>NUCLEOTIDE SEQUENCE [LARGE SCALE GENOMIC DNA]</scope>
    <source>
        <strain evidence="5 7">BIOML-A4</strain>
        <strain evidence="6 8">BIOML-A5</strain>
    </source>
</reference>
<dbReference type="SMART" id="SM00866">
    <property type="entry name" value="UTRA"/>
    <property type="match status" value="1"/>
</dbReference>
<dbReference type="Pfam" id="PF07702">
    <property type="entry name" value="UTRA"/>
    <property type="match status" value="1"/>
</dbReference>
<dbReference type="PANTHER" id="PTHR44846:SF1">
    <property type="entry name" value="MANNOSYL-D-GLYCERATE TRANSPORT_METABOLISM SYSTEM REPRESSOR MNGR-RELATED"/>
    <property type="match status" value="1"/>
</dbReference>
<dbReference type="InterPro" id="IPR028978">
    <property type="entry name" value="Chorismate_lyase_/UTRA_dom_sf"/>
</dbReference>
<accession>A0A6N7S9Q3</accession>
<dbReference type="SUPFAM" id="SSF46785">
    <property type="entry name" value="Winged helix' DNA-binding domain"/>
    <property type="match status" value="1"/>
</dbReference>
<evidence type="ECO:0000259" key="4">
    <source>
        <dbReference type="PROSITE" id="PS50949"/>
    </source>
</evidence>
<dbReference type="PROSITE" id="PS50949">
    <property type="entry name" value="HTH_GNTR"/>
    <property type="match status" value="1"/>
</dbReference>
<evidence type="ECO:0000256" key="2">
    <source>
        <dbReference type="ARBA" id="ARBA00023125"/>
    </source>
</evidence>
<dbReference type="Proteomes" id="UP000433575">
    <property type="component" value="Unassembled WGS sequence"/>
</dbReference>
<dbReference type="FunFam" id="1.10.10.10:FF:000079">
    <property type="entry name" value="GntR family transcriptional regulator"/>
    <property type="match status" value="1"/>
</dbReference>
<dbReference type="CDD" id="cd07377">
    <property type="entry name" value="WHTH_GntR"/>
    <property type="match status" value="1"/>
</dbReference>
<dbReference type="GO" id="GO:0045892">
    <property type="term" value="P:negative regulation of DNA-templated transcription"/>
    <property type="evidence" value="ECO:0007669"/>
    <property type="project" value="TreeGrafter"/>
</dbReference>
<dbReference type="Gene3D" id="1.10.10.10">
    <property type="entry name" value="Winged helix-like DNA-binding domain superfamily/Winged helix DNA-binding domain"/>
    <property type="match status" value="1"/>
</dbReference>
<evidence type="ECO:0000313" key="7">
    <source>
        <dbReference type="Proteomes" id="UP000433575"/>
    </source>
</evidence>
<feature type="domain" description="HTH gntR-type" evidence="4">
    <location>
        <begin position="5"/>
        <end position="73"/>
    </location>
</feature>
<evidence type="ECO:0000256" key="1">
    <source>
        <dbReference type="ARBA" id="ARBA00023015"/>
    </source>
</evidence>
<dbReference type="RefSeq" id="WP_020225840.1">
    <property type="nucleotide sequence ID" value="NZ_AP031450.1"/>
</dbReference>
<dbReference type="GeneID" id="42457632"/>
<dbReference type="PANTHER" id="PTHR44846">
    <property type="entry name" value="MANNOSYL-D-GLYCERATE TRANSPORT/METABOLISM SYSTEM REPRESSOR MNGR-RELATED"/>
    <property type="match status" value="1"/>
</dbReference>
<dbReference type="SMART" id="SM00345">
    <property type="entry name" value="HTH_GNTR"/>
    <property type="match status" value="1"/>
</dbReference>
<keyword evidence="1" id="KW-0805">Transcription regulation</keyword>
<dbReference type="Pfam" id="PF00392">
    <property type="entry name" value="GntR"/>
    <property type="match status" value="1"/>
</dbReference>
<keyword evidence="8" id="KW-1185">Reference proteome</keyword>
<evidence type="ECO:0000313" key="5">
    <source>
        <dbReference type="EMBL" id="MSA90641.1"/>
    </source>
</evidence>
<dbReference type="GO" id="GO:0003677">
    <property type="term" value="F:DNA binding"/>
    <property type="evidence" value="ECO:0007669"/>
    <property type="project" value="UniProtKB-KW"/>
</dbReference>
<organism evidence="5 7">
    <name type="scientific">Holdemania massiliensis</name>
    <dbReference type="NCBI Taxonomy" id="1468449"/>
    <lineage>
        <taxon>Bacteria</taxon>
        <taxon>Bacillati</taxon>
        <taxon>Bacillota</taxon>
        <taxon>Erysipelotrichia</taxon>
        <taxon>Erysipelotrichales</taxon>
        <taxon>Erysipelotrichaceae</taxon>
        <taxon>Holdemania</taxon>
    </lineage>
</organism>
<evidence type="ECO:0000313" key="6">
    <source>
        <dbReference type="EMBL" id="MSC34371.1"/>
    </source>
</evidence>
<gene>
    <name evidence="6" type="ORF">GKD88_14690</name>
    <name evidence="5" type="ORF">GKE08_15020</name>
</gene>
<keyword evidence="3" id="KW-0804">Transcription</keyword>
<dbReference type="Proteomes" id="UP000480929">
    <property type="component" value="Unassembled WGS sequence"/>
</dbReference>
<dbReference type="InterPro" id="IPR000524">
    <property type="entry name" value="Tscrpt_reg_HTH_GntR"/>
</dbReference>
<keyword evidence="2" id="KW-0238">DNA-binding</keyword>
<sequence length="244" mass="28083">MNYRPPIYMQLRDSIIKKIEDGEYLPNEMIPSEREMAQLYDINRMTVKNAIEVLVRDGYLYRIQGKGTFVRGEKNKLLLGTAGSEANYGISARAKKVGMKASSKVIFHGFVQGYPTMSQRLRLDVADQIFALHRVRYGDEQPLAIEYTYIPGALFEDADLNDYAQVSLYDYMNNKNHLPVEFGQKLMVVGCPQREAGQLEIDPGTAVFCFEYTGRDRSGRIVEFTRTYIRTDKTNFRFSSYRSE</sequence>
<name>A0A6N7S9Q3_9FIRM</name>
<dbReference type="SUPFAM" id="SSF64288">
    <property type="entry name" value="Chorismate lyase-like"/>
    <property type="match status" value="1"/>
</dbReference>
<dbReference type="InterPro" id="IPR036388">
    <property type="entry name" value="WH-like_DNA-bd_sf"/>
</dbReference>
<dbReference type="EMBL" id="WKPJ01000031">
    <property type="protein sequence ID" value="MSA90641.1"/>
    <property type="molecule type" value="Genomic_DNA"/>
</dbReference>
<dbReference type="PRINTS" id="PR00035">
    <property type="entry name" value="HTHGNTR"/>
</dbReference>
<dbReference type="AlphaFoldDB" id="A0A6N7S9Q3"/>
<dbReference type="InterPro" id="IPR050679">
    <property type="entry name" value="Bact_HTH_transcr_reg"/>
</dbReference>
<evidence type="ECO:0000256" key="3">
    <source>
        <dbReference type="ARBA" id="ARBA00023163"/>
    </source>
</evidence>
<comment type="caution">
    <text evidence="5">The sequence shown here is derived from an EMBL/GenBank/DDBJ whole genome shotgun (WGS) entry which is preliminary data.</text>
</comment>
<protein>
    <submittedName>
        <fullName evidence="5">UTRA domain-containing protein</fullName>
    </submittedName>
</protein>
<dbReference type="Gene3D" id="3.40.1410.10">
    <property type="entry name" value="Chorismate lyase-like"/>
    <property type="match status" value="1"/>
</dbReference>
<dbReference type="InterPro" id="IPR011663">
    <property type="entry name" value="UTRA"/>
</dbReference>
<proteinExistence type="predicted"/>
<dbReference type="EMBL" id="WKPI01000033">
    <property type="protein sequence ID" value="MSC34371.1"/>
    <property type="molecule type" value="Genomic_DNA"/>
</dbReference>
<dbReference type="OrthoDB" id="457376at2"/>
<evidence type="ECO:0000313" key="8">
    <source>
        <dbReference type="Proteomes" id="UP000480929"/>
    </source>
</evidence>
<dbReference type="InterPro" id="IPR036390">
    <property type="entry name" value="WH_DNA-bd_sf"/>
</dbReference>
<dbReference type="GO" id="GO:0003700">
    <property type="term" value="F:DNA-binding transcription factor activity"/>
    <property type="evidence" value="ECO:0007669"/>
    <property type="project" value="InterPro"/>
</dbReference>